<dbReference type="Proteomes" id="UP001498469">
    <property type="component" value="Unassembled WGS sequence"/>
</dbReference>
<organism evidence="2 3">
    <name type="scientific">Clostridium frigoriphilum</name>
    <dbReference type="NCBI Taxonomy" id="443253"/>
    <lineage>
        <taxon>Bacteria</taxon>
        <taxon>Bacillati</taxon>
        <taxon>Bacillota</taxon>
        <taxon>Clostridia</taxon>
        <taxon>Eubacteriales</taxon>
        <taxon>Clostridiaceae</taxon>
        <taxon>Clostridium</taxon>
    </lineage>
</organism>
<feature type="transmembrane region" description="Helical" evidence="1">
    <location>
        <begin position="12"/>
        <end position="37"/>
    </location>
</feature>
<proteinExistence type="predicted"/>
<evidence type="ECO:0000313" key="3">
    <source>
        <dbReference type="Proteomes" id="UP001498469"/>
    </source>
</evidence>
<dbReference type="EMBL" id="JAZHFS010000033">
    <property type="protein sequence ID" value="MEF2114907.1"/>
    <property type="molecule type" value="Genomic_DNA"/>
</dbReference>
<accession>A0ABU7UWG2</accession>
<evidence type="ECO:0000313" key="2">
    <source>
        <dbReference type="EMBL" id="MEF2114907.1"/>
    </source>
</evidence>
<evidence type="ECO:0000256" key="1">
    <source>
        <dbReference type="SAM" id="Phobius"/>
    </source>
</evidence>
<protein>
    <submittedName>
        <fullName evidence="2">Uncharacterized protein</fullName>
    </submittedName>
</protein>
<keyword evidence="1" id="KW-0472">Membrane</keyword>
<name>A0ABU7UWG2_9CLOT</name>
<keyword evidence="1" id="KW-0812">Transmembrane</keyword>
<gene>
    <name evidence="2" type="ORF">SJI18_21700</name>
</gene>
<sequence>MSENNSNSSSNGIGFCGLLTVLFVGLKLTNYITWSWLWILSPLWIPALIAIGLLAIIAIYSIIN</sequence>
<feature type="transmembrane region" description="Helical" evidence="1">
    <location>
        <begin position="43"/>
        <end position="63"/>
    </location>
</feature>
<comment type="caution">
    <text evidence="2">The sequence shown here is derived from an EMBL/GenBank/DDBJ whole genome shotgun (WGS) entry which is preliminary data.</text>
</comment>
<reference evidence="2 3" key="1">
    <citation type="submission" date="2023-11" db="EMBL/GenBank/DDBJ databases">
        <title>Draft genome sequence of a psychrophilic Clostridium strain from permafrost water brine.</title>
        <authorList>
            <person name="Shcherbakova V.A."/>
            <person name="Trubitsyn V.E."/>
            <person name="Zakharyuk A.G."/>
        </authorList>
    </citation>
    <scope>NUCLEOTIDE SEQUENCE [LARGE SCALE GENOMIC DNA]</scope>
    <source>
        <strain evidence="2 3">14F</strain>
    </source>
</reference>
<keyword evidence="3" id="KW-1185">Reference proteome</keyword>
<keyword evidence="1" id="KW-1133">Transmembrane helix</keyword>
<dbReference type="RefSeq" id="WP_216247911.1">
    <property type="nucleotide sequence ID" value="NZ_JAZHFS010000033.1"/>
</dbReference>